<sequence length="365" mass="39290">MDSRVPVVVLTGLDRLDLDSAALAIQCDLPGSVLLRVEIDEEAGAVRRVASDLTGVIEDEATPLEHPCLSCAMREVILPAMIALAEAGRWSAIVVELPVAAEPLPLVVGITGLLRDEGAAVPLRLANVIAVIGSDVDESVFGQADLTDVGLGLSEDDQRSYAEVFVAQVELADTIVVVGSRPTQLDLDLLHHLHREGAGVVLGTGRLEGRELVRAEHHADASRAFVDPRRRRRPAHAVDDATMVTVELASWKPFHPQRLLDRLRDLAEGEMRGRGAMWLPGRPDAAIAWEAIGGRLSLGGVGDWDGAQRASRWVVTCCPEIADRVTRAFRTALLTDQEMLTARTSWAGRPDGFEQWLGDASSSAA</sequence>
<gene>
    <name evidence="2" type="ORF">VV02_06640</name>
</gene>
<evidence type="ECO:0000259" key="1">
    <source>
        <dbReference type="SMART" id="SM00833"/>
    </source>
</evidence>
<dbReference type="InterPro" id="IPR011629">
    <property type="entry name" value="CobW-like_C"/>
</dbReference>
<dbReference type="InterPro" id="IPR003495">
    <property type="entry name" value="CobW/HypB/UreG_nucleotide-bd"/>
</dbReference>
<dbReference type="Gene3D" id="3.40.50.300">
    <property type="entry name" value="P-loop containing nucleotide triphosphate hydrolases"/>
    <property type="match status" value="1"/>
</dbReference>
<dbReference type="InterPro" id="IPR051927">
    <property type="entry name" value="Zn_Chap_cDPG_Synth"/>
</dbReference>
<name>A0A0K1JFX9_9MICO</name>
<reference evidence="2 3" key="1">
    <citation type="submission" date="2015-03" db="EMBL/GenBank/DDBJ databases">
        <title>Luteipulveratus halotolerans sp. nov., a novel actinobacterium (Dermacoccaceae) from Sarawak, Malaysia.</title>
        <authorList>
            <person name="Juboi H."/>
            <person name="Basik A."/>
            <person name="Shamsul S.S."/>
            <person name="Arnold P."/>
            <person name="Schmitt E.K."/>
            <person name="Sanglier J.-J."/>
            <person name="Yeo T."/>
        </authorList>
    </citation>
    <scope>NUCLEOTIDE SEQUENCE [LARGE SCALE GENOMIC DNA]</scope>
    <source>
        <strain evidence="2 3">MN07-A0370</strain>
    </source>
</reference>
<feature type="domain" description="CobW C-terminal" evidence="1">
    <location>
        <begin position="243"/>
        <end position="333"/>
    </location>
</feature>
<dbReference type="OrthoDB" id="9808822at2"/>
<dbReference type="AlphaFoldDB" id="A0A0K1JFX9"/>
<dbReference type="Pfam" id="PF07683">
    <property type="entry name" value="CobW_C"/>
    <property type="match status" value="1"/>
</dbReference>
<evidence type="ECO:0000313" key="3">
    <source>
        <dbReference type="Proteomes" id="UP000066480"/>
    </source>
</evidence>
<dbReference type="PANTHER" id="PTHR43603">
    <property type="entry name" value="COBW DOMAIN-CONTAINING PROTEIN DDB_G0274527"/>
    <property type="match status" value="1"/>
</dbReference>
<protein>
    <recommendedName>
        <fullName evidence="1">CobW C-terminal domain-containing protein</fullName>
    </recommendedName>
</protein>
<dbReference type="Proteomes" id="UP000066480">
    <property type="component" value="Chromosome"/>
</dbReference>
<dbReference type="RefSeq" id="WP_052590541.1">
    <property type="nucleotide sequence ID" value="NZ_CP011112.1"/>
</dbReference>
<keyword evidence="3" id="KW-1185">Reference proteome</keyword>
<evidence type="ECO:0000313" key="2">
    <source>
        <dbReference type="EMBL" id="AKU15609.1"/>
    </source>
</evidence>
<dbReference type="InterPro" id="IPR027417">
    <property type="entry name" value="P-loop_NTPase"/>
</dbReference>
<dbReference type="Pfam" id="PF02492">
    <property type="entry name" value="cobW"/>
    <property type="match status" value="1"/>
</dbReference>
<accession>A0A0K1JFX9</accession>
<dbReference type="KEGG" id="lmoi:VV02_06640"/>
<dbReference type="SMART" id="SM00833">
    <property type="entry name" value="CobW_C"/>
    <property type="match status" value="1"/>
</dbReference>
<organism evidence="2 3">
    <name type="scientific">Luteipulveratus mongoliensis</name>
    <dbReference type="NCBI Taxonomy" id="571913"/>
    <lineage>
        <taxon>Bacteria</taxon>
        <taxon>Bacillati</taxon>
        <taxon>Actinomycetota</taxon>
        <taxon>Actinomycetes</taxon>
        <taxon>Micrococcales</taxon>
        <taxon>Dermacoccaceae</taxon>
        <taxon>Luteipulveratus</taxon>
    </lineage>
</organism>
<dbReference type="PANTHER" id="PTHR43603:SF1">
    <property type="entry name" value="ZINC-REGULATED GTPASE METALLOPROTEIN ACTIVATOR 1"/>
    <property type="match status" value="1"/>
</dbReference>
<dbReference type="STRING" id="571913.VV02_06640"/>
<proteinExistence type="predicted"/>
<dbReference type="EMBL" id="CP011112">
    <property type="protein sequence ID" value="AKU15609.1"/>
    <property type="molecule type" value="Genomic_DNA"/>
</dbReference>